<evidence type="ECO:0000313" key="2">
    <source>
        <dbReference type="Proteomes" id="UP000276133"/>
    </source>
</evidence>
<gene>
    <name evidence="1" type="ORF">BpHYR1_046994</name>
</gene>
<keyword evidence="2" id="KW-1185">Reference proteome</keyword>
<dbReference type="Proteomes" id="UP000276133">
    <property type="component" value="Unassembled WGS sequence"/>
</dbReference>
<evidence type="ECO:0008006" key="3">
    <source>
        <dbReference type="Google" id="ProtNLM"/>
    </source>
</evidence>
<dbReference type="EMBL" id="REGN01001578">
    <property type="protein sequence ID" value="RNA33797.1"/>
    <property type="molecule type" value="Genomic_DNA"/>
</dbReference>
<evidence type="ECO:0000313" key="1">
    <source>
        <dbReference type="EMBL" id="RNA33797.1"/>
    </source>
</evidence>
<name>A0A3M7SDS3_BRAPC</name>
<sequence length="92" mass="10678">MPALKCCTIFKTKTLRKTYINELNKLVKWAAEWRTVLNFDKCKVIRIAENKKNDQVESYKRVTQYLGLCSHGQNELINLTTLTLPYGRIGQA</sequence>
<accession>A0A3M7SDS3</accession>
<comment type="caution">
    <text evidence="1">The sequence shown here is derived from an EMBL/GenBank/DDBJ whole genome shotgun (WGS) entry which is preliminary data.</text>
</comment>
<proteinExistence type="predicted"/>
<organism evidence="1 2">
    <name type="scientific">Brachionus plicatilis</name>
    <name type="common">Marine rotifer</name>
    <name type="synonym">Brachionus muelleri</name>
    <dbReference type="NCBI Taxonomy" id="10195"/>
    <lineage>
        <taxon>Eukaryota</taxon>
        <taxon>Metazoa</taxon>
        <taxon>Spiralia</taxon>
        <taxon>Gnathifera</taxon>
        <taxon>Rotifera</taxon>
        <taxon>Eurotatoria</taxon>
        <taxon>Monogononta</taxon>
        <taxon>Pseudotrocha</taxon>
        <taxon>Ploima</taxon>
        <taxon>Brachionidae</taxon>
        <taxon>Brachionus</taxon>
    </lineage>
</organism>
<reference evidence="1 2" key="1">
    <citation type="journal article" date="2018" name="Sci. Rep.">
        <title>Genomic signatures of local adaptation to the degree of environmental predictability in rotifers.</title>
        <authorList>
            <person name="Franch-Gras L."/>
            <person name="Hahn C."/>
            <person name="Garcia-Roger E.M."/>
            <person name="Carmona M.J."/>
            <person name="Serra M."/>
            <person name="Gomez A."/>
        </authorList>
    </citation>
    <scope>NUCLEOTIDE SEQUENCE [LARGE SCALE GENOMIC DNA]</scope>
    <source>
        <strain evidence="1">HYR1</strain>
    </source>
</reference>
<protein>
    <recommendedName>
        <fullName evidence="3">RNA-directed DNA polymerase from mobile element jockey-like</fullName>
    </recommendedName>
</protein>
<dbReference type="AlphaFoldDB" id="A0A3M7SDS3"/>